<organism evidence="1 2">
    <name type="scientific">Legionella parisiensis</name>
    <dbReference type="NCBI Taxonomy" id="45071"/>
    <lineage>
        <taxon>Bacteria</taxon>
        <taxon>Pseudomonadati</taxon>
        <taxon>Pseudomonadota</taxon>
        <taxon>Gammaproteobacteria</taxon>
        <taxon>Legionellales</taxon>
        <taxon>Legionellaceae</taxon>
        <taxon>Legionella</taxon>
    </lineage>
</organism>
<accession>A0A1E5JQV2</accession>
<keyword evidence="2" id="KW-1185">Reference proteome</keyword>
<evidence type="ECO:0000313" key="1">
    <source>
        <dbReference type="EMBL" id="OEH46926.1"/>
    </source>
</evidence>
<dbReference type="EMBL" id="LSOG01000061">
    <property type="protein sequence ID" value="OEH46926.1"/>
    <property type="molecule type" value="Genomic_DNA"/>
</dbReference>
<gene>
    <name evidence="1" type="ORF">lpari_02128</name>
</gene>
<evidence type="ECO:0000313" key="2">
    <source>
        <dbReference type="Proteomes" id="UP000095229"/>
    </source>
</evidence>
<name>A0A1E5JQV2_9GAMM</name>
<proteinExistence type="predicted"/>
<sequence length="60" mass="6899">MKTSKNSLSPIKEKLELFTSLKFDASKYSKEYLDFLNALIFALLSAEVISIQQLFVRNIL</sequence>
<dbReference type="Proteomes" id="UP000095229">
    <property type="component" value="Unassembled WGS sequence"/>
</dbReference>
<comment type="caution">
    <text evidence="1">The sequence shown here is derived from an EMBL/GenBank/DDBJ whole genome shotgun (WGS) entry which is preliminary data.</text>
</comment>
<reference evidence="1 2" key="1">
    <citation type="submission" date="2016-02" db="EMBL/GenBank/DDBJ databases">
        <title>Secondary metabolites in Legionella.</title>
        <authorList>
            <person name="Tobias N.J."/>
            <person name="Bode H.B."/>
        </authorList>
    </citation>
    <scope>NUCLEOTIDE SEQUENCE [LARGE SCALE GENOMIC DNA]</scope>
    <source>
        <strain evidence="1 2">DSM 19216</strain>
    </source>
</reference>
<protein>
    <submittedName>
        <fullName evidence="1">Uncharacterized protein</fullName>
    </submittedName>
</protein>
<dbReference type="PATRIC" id="fig|45071.7.peg.2272"/>
<dbReference type="AlphaFoldDB" id="A0A1E5JQV2"/>